<dbReference type="AlphaFoldDB" id="A0A9D1AGE9"/>
<reference evidence="1" key="1">
    <citation type="submission" date="2020-10" db="EMBL/GenBank/DDBJ databases">
        <authorList>
            <person name="Gilroy R."/>
        </authorList>
    </citation>
    <scope>NUCLEOTIDE SEQUENCE</scope>
    <source>
        <strain evidence="1">ChiW25-3613</strain>
    </source>
</reference>
<reference evidence="1" key="2">
    <citation type="journal article" date="2021" name="PeerJ">
        <title>Extensive microbial diversity within the chicken gut microbiome revealed by metagenomics and culture.</title>
        <authorList>
            <person name="Gilroy R."/>
            <person name="Ravi A."/>
            <person name="Getino M."/>
            <person name="Pursley I."/>
            <person name="Horton D.L."/>
            <person name="Alikhan N.F."/>
            <person name="Baker D."/>
            <person name="Gharbi K."/>
            <person name="Hall N."/>
            <person name="Watson M."/>
            <person name="Adriaenssens E.M."/>
            <person name="Foster-Nyarko E."/>
            <person name="Jarju S."/>
            <person name="Secka A."/>
            <person name="Antonio M."/>
            <person name="Oren A."/>
            <person name="Chaudhuri R.R."/>
            <person name="La Ragione R."/>
            <person name="Hildebrand F."/>
            <person name="Pallen M.J."/>
        </authorList>
    </citation>
    <scope>NUCLEOTIDE SEQUENCE</scope>
    <source>
        <strain evidence="1">ChiW25-3613</strain>
    </source>
</reference>
<organism evidence="1 2">
    <name type="scientific">Candidatus Coproplasma stercoripullorum</name>
    <dbReference type="NCBI Taxonomy" id="2840751"/>
    <lineage>
        <taxon>Bacteria</taxon>
        <taxon>Bacillati</taxon>
        <taxon>Bacillota</taxon>
        <taxon>Clostridia</taxon>
        <taxon>Eubacteriales</taxon>
        <taxon>Candidatus Coproplasma</taxon>
    </lineage>
</organism>
<dbReference type="CDD" id="cd06561">
    <property type="entry name" value="AlkD_like"/>
    <property type="match status" value="1"/>
</dbReference>
<comment type="caution">
    <text evidence="1">The sequence shown here is derived from an EMBL/GenBank/DDBJ whole genome shotgun (WGS) entry which is preliminary data.</text>
</comment>
<evidence type="ECO:0000313" key="2">
    <source>
        <dbReference type="Proteomes" id="UP000824179"/>
    </source>
</evidence>
<evidence type="ECO:0000313" key="1">
    <source>
        <dbReference type="EMBL" id="HIR39428.1"/>
    </source>
</evidence>
<dbReference type="PANTHER" id="PTHR34070">
    <property type="entry name" value="ARMADILLO-TYPE FOLD"/>
    <property type="match status" value="1"/>
</dbReference>
<proteinExistence type="predicted"/>
<name>A0A9D1AGE9_9FIRM</name>
<dbReference type="InterPro" id="IPR014825">
    <property type="entry name" value="DNA_alkylation"/>
</dbReference>
<protein>
    <submittedName>
        <fullName evidence="1">DNA alkylation repair protein</fullName>
    </submittedName>
</protein>
<dbReference type="InterPro" id="IPR016024">
    <property type="entry name" value="ARM-type_fold"/>
</dbReference>
<dbReference type="Proteomes" id="UP000824179">
    <property type="component" value="Unassembled WGS sequence"/>
</dbReference>
<dbReference type="SUPFAM" id="SSF48371">
    <property type="entry name" value="ARM repeat"/>
    <property type="match status" value="1"/>
</dbReference>
<dbReference type="EMBL" id="DVHB01000062">
    <property type="protein sequence ID" value="HIR39428.1"/>
    <property type="molecule type" value="Genomic_DNA"/>
</dbReference>
<dbReference type="Pfam" id="PF08713">
    <property type="entry name" value="DNA_alkylation"/>
    <property type="match status" value="1"/>
</dbReference>
<dbReference type="PANTHER" id="PTHR34070:SF1">
    <property type="entry name" value="DNA ALKYLATION REPAIR PROTEIN"/>
    <property type="match status" value="1"/>
</dbReference>
<dbReference type="Gene3D" id="1.25.10.90">
    <property type="match status" value="1"/>
</dbReference>
<sequence length="229" mass="26794">MVKYYELLEELESISEVDFADFQRRIIRDGELKILGVRTPQLRKLAKKYSGKYELFTQFPNEYYEVVFLKLTLAAQLPYDDFVAVLDDCVRLITDWALCDLFTPQCIKKRRDDFILYIKKYLAAGDGYYNGGEYARRFSLRILLSFYVEEKYLPFIFESISCCNPDKYYVVMGAAWLLAEVLIKYYEAGFKYLHSTTCDINVKNKAISKACDSFRVSAERKAELKALRG</sequence>
<accession>A0A9D1AGE9</accession>
<gene>
    <name evidence="1" type="ORF">IAB90_03500</name>
</gene>